<evidence type="ECO:0000313" key="5">
    <source>
        <dbReference type="Proteomes" id="UP001177023"/>
    </source>
</evidence>
<dbReference type="AlphaFoldDB" id="A0AA36C564"/>
<feature type="non-terminal residue" evidence="4">
    <location>
        <position position="564"/>
    </location>
</feature>
<evidence type="ECO:0000313" key="4">
    <source>
        <dbReference type="EMBL" id="CAJ0559487.1"/>
    </source>
</evidence>
<dbReference type="PROSITE" id="PS00028">
    <property type="entry name" value="ZINC_FINGER_C2H2_1"/>
    <property type="match status" value="2"/>
</dbReference>
<dbReference type="GO" id="GO:0008270">
    <property type="term" value="F:zinc ion binding"/>
    <property type="evidence" value="ECO:0007669"/>
    <property type="project" value="UniProtKB-KW"/>
</dbReference>
<feature type="domain" description="C2H2-type" evidence="3">
    <location>
        <begin position="285"/>
        <end position="313"/>
    </location>
</feature>
<dbReference type="Gene3D" id="3.30.160.60">
    <property type="entry name" value="Classic Zinc Finger"/>
    <property type="match status" value="1"/>
</dbReference>
<evidence type="ECO:0000256" key="2">
    <source>
        <dbReference type="SAM" id="Coils"/>
    </source>
</evidence>
<name>A0AA36C564_9BILA</name>
<proteinExistence type="predicted"/>
<accession>A0AA36C564</accession>
<evidence type="ECO:0000256" key="1">
    <source>
        <dbReference type="PROSITE-ProRule" id="PRU00042"/>
    </source>
</evidence>
<keyword evidence="1" id="KW-0479">Metal-binding</keyword>
<dbReference type="PROSITE" id="PS50157">
    <property type="entry name" value="ZINC_FINGER_C2H2_2"/>
    <property type="match status" value="1"/>
</dbReference>
<sequence>MNEPGTSVQEDDHLDEDVKPEINALFQQIQDEETDDYSRIDGSHILFGASHEPDVRSVLYNEPPYKKAKFGETDRTCQVCFKLMTARRAPSQYMAHVITHLETKSWACTECGLELPSENEIVAHCINDHDGKGQAMAGKDKSFDETVKDMTFRCFPSQSSSLEAYRKILNRGLETAYRDNVTQNTSSEFWSEPVVKQEEPEIPEATETSIPTDLSSLLGLIEDQLPRYEAPVFDAVTAEATLNESLERENRSCHLCGKYISGRSRHSQPSAFMSHIITHVDVKLYACSVCGLELKTEDDVADHCKSKHKGRGKALASSDSLGRQMSEMTTRCFPLHVPLIESYRKKLGWGDERTPLDEIVPTFGMPKRNSDSEPYVYKPRKGKRKTGDLKEGEEMSVFDAIITGNLHVQHAKEKAIRHLLDTTILGVPLDPKPEETAVHQKSMIDAGCDENIEDLFPRESSPPTPEDPEELASEIAKLRALVKKRDAEIKDMDKKLAVEQKSRAELKARNVQLETQMNALATKANQLYKLIGDKSTEIMVLEMKKDDLIGALKKVDPKAAKKFA</sequence>
<dbReference type="InterPro" id="IPR013087">
    <property type="entry name" value="Znf_C2H2_type"/>
</dbReference>
<gene>
    <name evidence="4" type="ORF">MSPICULIGERA_LOCUS1282</name>
</gene>
<organism evidence="4 5">
    <name type="scientific">Mesorhabditis spiculigera</name>
    <dbReference type="NCBI Taxonomy" id="96644"/>
    <lineage>
        <taxon>Eukaryota</taxon>
        <taxon>Metazoa</taxon>
        <taxon>Ecdysozoa</taxon>
        <taxon>Nematoda</taxon>
        <taxon>Chromadorea</taxon>
        <taxon>Rhabditida</taxon>
        <taxon>Rhabditina</taxon>
        <taxon>Rhabditomorpha</taxon>
        <taxon>Rhabditoidea</taxon>
        <taxon>Rhabditidae</taxon>
        <taxon>Mesorhabditinae</taxon>
        <taxon>Mesorhabditis</taxon>
    </lineage>
</organism>
<comment type="caution">
    <text evidence="4">The sequence shown here is derived from an EMBL/GenBank/DDBJ whole genome shotgun (WGS) entry which is preliminary data.</text>
</comment>
<keyword evidence="2" id="KW-0175">Coiled coil</keyword>
<dbReference type="Proteomes" id="UP001177023">
    <property type="component" value="Unassembled WGS sequence"/>
</dbReference>
<dbReference type="SMART" id="SM00355">
    <property type="entry name" value="ZnF_C2H2"/>
    <property type="match status" value="3"/>
</dbReference>
<reference evidence="4" key="1">
    <citation type="submission" date="2023-06" db="EMBL/GenBank/DDBJ databases">
        <authorList>
            <person name="Delattre M."/>
        </authorList>
    </citation>
    <scope>NUCLEOTIDE SEQUENCE</scope>
    <source>
        <strain evidence="4">AF72</strain>
    </source>
</reference>
<evidence type="ECO:0000259" key="3">
    <source>
        <dbReference type="PROSITE" id="PS50157"/>
    </source>
</evidence>
<dbReference type="EMBL" id="CATQJA010000355">
    <property type="protein sequence ID" value="CAJ0559487.1"/>
    <property type="molecule type" value="Genomic_DNA"/>
</dbReference>
<keyword evidence="5" id="KW-1185">Reference proteome</keyword>
<protein>
    <recommendedName>
        <fullName evidence="3">C2H2-type domain-containing protein</fullName>
    </recommendedName>
</protein>
<feature type="coiled-coil region" evidence="2">
    <location>
        <begin position="489"/>
        <end position="523"/>
    </location>
</feature>
<keyword evidence="1" id="KW-0863">Zinc-finger</keyword>
<keyword evidence="1" id="KW-0862">Zinc</keyword>